<dbReference type="InterPro" id="IPR027417">
    <property type="entry name" value="P-loop_NTPase"/>
</dbReference>
<evidence type="ECO:0000313" key="2">
    <source>
        <dbReference type="EMBL" id="SHJ63202.1"/>
    </source>
</evidence>
<dbReference type="STRING" id="1122189.SAMN02745165_02819"/>
<feature type="domain" description="ATPase" evidence="1">
    <location>
        <begin position="16"/>
        <end position="207"/>
    </location>
</feature>
<sequence>MSSPFKFQVLAADAPFCNRVKEQQELKSYALAKTNVVIFSPRRYGKTSLVDRVQNSLAEEGAITIYADFYGVSSIADVAAFLAKAVFKVTSKNDSLFNRAMRTFKSFRPSLVARPDEKSGFSLSLQVLHESRPGLDILEETLDALGTFIAESDQLVHIVLDEFQEITKLSEVLQVEGVMRQHIQRHDASYFFVGSRRSLLLSMFNERQRPFYQSALNYELAPLPREEFAAFIEQICASAGKLCDRANAELIVDTVNCYPLYAQKLAFFSFNTAEGEVVDQVAVEMGIQMLIKERGRNFEETLAEIPVKQVALLRALAIDPTTSLYSQEYMKRHDLGSQGAIQNSVKKLVTMDLIEKDAKEIWRVVDPVLALWLRNQFG</sequence>
<dbReference type="InterPro" id="IPR011579">
    <property type="entry name" value="ATPase_dom"/>
</dbReference>
<proteinExistence type="predicted"/>
<dbReference type="SUPFAM" id="SSF52540">
    <property type="entry name" value="P-loop containing nucleoside triphosphate hydrolases"/>
    <property type="match status" value="1"/>
</dbReference>
<dbReference type="AlphaFoldDB" id="A0A1M6KWC6"/>
<dbReference type="PANTHER" id="PTHR34301">
    <property type="entry name" value="DNA-BINDING PROTEIN-RELATED"/>
    <property type="match status" value="1"/>
</dbReference>
<name>A0A1M6KWC6_MALRU</name>
<dbReference type="GO" id="GO:0005524">
    <property type="term" value="F:ATP binding"/>
    <property type="evidence" value="ECO:0007669"/>
    <property type="project" value="InterPro"/>
</dbReference>
<dbReference type="PANTHER" id="PTHR34301:SF8">
    <property type="entry name" value="ATPASE DOMAIN-CONTAINING PROTEIN"/>
    <property type="match status" value="1"/>
</dbReference>
<dbReference type="Pfam" id="PF01637">
    <property type="entry name" value="ATPase_2"/>
    <property type="match status" value="1"/>
</dbReference>
<keyword evidence="3" id="KW-1185">Reference proteome</keyword>
<reference evidence="2 3" key="1">
    <citation type="submission" date="2016-11" db="EMBL/GenBank/DDBJ databases">
        <authorList>
            <person name="Jaros S."/>
            <person name="Januszkiewicz K."/>
            <person name="Wedrychowicz H."/>
        </authorList>
    </citation>
    <scope>NUCLEOTIDE SEQUENCE [LARGE SCALE GENOMIC DNA]</scope>
    <source>
        <strain evidence="2 3">DSM 5091</strain>
    </source>
</reference>
<protein>
    <recommendedName>
        <fullName evidence="1">ATPase domain-containing protein</fullName>
    </recommendedName>
</protein>
<dbReference type="EMBL" id="FQZT01000011">
    <property type="protein sequence ID" value="SHJ63202.1"/>
    <property type="molecule type" value="Genomic_DNA"/>
</dbReference>
<dbReference type="Proteomes" id="UP000184171">
    <property type="component" value="Unassembled WGS sequence"/>
</dbReference>
<accession>A0A1M6KWC6</accession>
<dbReference type="Gene3D" id="3.40.50.300">
    <property type="entry name" value="P-loop containing nucleotide triphosphate hydrolases"/>
    <property type="match status" value="1"/>
</dbReference>
<evidence type="ECO:0000259" key="1">
    <source>
        <dbReference type="Pfam" id="PF01637"/>
    </source>
</evidence>
<gene>
    <name evidence="2" type="ORF">SAMN02745165_02819</name>
</gene>
<organism evidence="2 3">
    <name type="scientific">Malonomonas rubra DSM 5091</name>
    <dbReference type="NCBI Taxonomy" id="1122189"/>
    <lineage>
        <taxon>Bacteria</taxon>
        <taxon>Pseudomonadati</taxon>
        <taxon>Thermodesulfobacteriota</taxon>
        <taxon>Desulfuromonadia</taxon>
        <taxon>Desulfuromonadales</taxon>
        <taxon>Geopsychrobacteraceae</taxon>
        <taxon>Malonomonas</taxon>
    </lineage>
</organism>
<evidence type="ECO:0000313" key="3">
    <source>
        <dbReference type="Proteomes" id="UP000184171"/>
    </source>
</evidence>